<evidence type="ECO:0000256" key="1">
    <source>
        <dbReference type="SAM" id="MobiDB-lite"/>
    </source>
</evidence>
<keyword evidence="3" id="KW-0378">Hydrolase</keyword>
<sequence>MTQNLKTAGWREWASLPDLGVGRIKAKLDTGARTSALHVFNTEVYEKNNREWVRFEIHPIQENDALICESCSVPILDKRTVTSSTGHSEHRIIIETTIQMGKDLWPIEVSLANRDQMGFRFLIGRTALANRILVDPSNSYLISDTRRHRRKNRKKDEPLELSSQM</sequence>
<dbReference type="Gene3D" id="2.40.70.10">
    <property type="entry name" value="Acid Proteases"/>
    <property type="match status" value="1"/>
</dbReference>
<keyword evidence="3" id="KW-0645">Protease</keyword>
<feature type="domain" description="Retropepsin-like aspartic endopeptidase" evidence="2">
    <location>
        <begin position="8"/>
        <end position="142"/>
    </location>
</feature>
<evidence type="ECO:0000313" key="4">
    <source>
        <dbReference type="Proteomes" id="UP001330434"/>
    </source>
</evidence>
<dbReference type="GO" id="GO:0006508">
    <property type="term" value="P:proteolysis"/>
    <property type="evidence" value="ECO:0007669"/>
    <property type="project" value="UniProtKB-KW"/>
</dbReference>
<evidence type="ECO:0000313" key="3">
    <source>
        <dbReference type="EMBL" id="WVX67384.1"/>
    </source>
</evidence>
<dbReference type="Proteomes" id="UP001330434">
    <property type="component" value="Chromosome"/>
</dbReference>
<organism evidence="3 4">
    <name type="scientific">Candidatus Bealeia paramacronuclearis</name>
    <dbReference type="NCBI Taxonomy" id="1921001"/>
    <lineage>
        <taxon>Bacteria</taxon>
        <taxon>Pseudomonadati</taxon>
        <taxon>Pseudomonadota</taxon>
        <taxon>Alphaproteobacteria</taxon>
        <taxon>Holosporales</taxon>
        <taxon>Holosporaceae</taxon>
        <taxon>Candidatus Bealeia</taxon>
    </lineage>
</organism>
<reference evidence="3 4" key="1">
    <citation type="journal article" date="2024" name="Environ. Microbiol.">
        <title>Novel evolutionary insights on the interactions of the Holosporales (Alphaproteobacteria) with eukaryotic hosts from comparative genomics.</title>
        <authorList>
            <person name="Giovannini M."/>
            <person name="Petroni G."/>
            <person name="Castelli M."/>
        </authorList>
    </citation>
    <scope>NUCLEOTIDE SEQUENCE [LARGE SCALE GENOMIC DNA]</scope>
    <source>
        <strain evidence="3 4">US_Bl 15I1</strain>
    </source>
</reference>
<dbReference type="PANTHER" id="PTHR38037">
    <property type="entry name" value="ZN_PROTEASE DOMAIN-CONTAINING PROTEIN"/>
    <property type="match status" value="1"/>
</dbReference>
<proteinExistence type="predicted"/>
<dbReference type="InterPro" id="IPR008503">
    <property type="entry name" value="Asp_endopeptidase"/>
</dbReference>
<accession>A0ABZ2C4P7</accession>
<dbReference type="Pfam" id="PF05618">
    <property type="entry name" value="Zn_protease"/>
    <property type="match status" value="1"/>
</dbReference>
<dbReference type="PANTHER" id="PTHR38037:SF1">
    <property type="entry name" value="ATP-DEPENDENT ZINC PROTEASE DOMAIN-CONTAINING PROTEIN-RELATED"/>
    <property type="match status" value="1"/>
</dbReference>
<dbReference type="SUPFAM" id="SSF50630">
    <property type="entry name" value="Acid proteases"/>
    <property type="match status" value="1"/>
</dbReference>
<dbReference type="GO" id="GO:0008233">
    <property type="term" value="F:peptidase activity"/>
    <property type="evidence" value="ECO:0007669"/>
    <property type="project" value="UniProtKB-KW"/>
</dbReference>
<dbReference type="EMBL" id="CP133270">
    <property type="protein sequence ID" value="WVX67384.1"/>
    <property type="molecule type" value="Genomic_DNA"/>
</dbReference>
<gene>
    <name evidence="3" type="ORF">Bealeia1_01586</name>
</gene>
<feature type="region of interest" description="Disordered" evidence="1">
    <location>
        <begin position="145"/>
        <end position="165"/>
    </location>
</feature>
<evidence type="ECO:0000259" key="2">
    <source>
        <dbReference type="Pfam" id="PF05618"/>
    </source>
</evidence>
<dbReference type="RefSeq" id="WP_331256145.1">
    <property type="nucleotide sequence ID" value="NZ_CP133270.1"/>
</dbReference>
<dbReference type="InterPro" id="IPR021109">
    <property type="entry name" value="Peptidase_aspartic_dom_sf"/>
</dbReference>
<name>A0ABZ2C4P7_9PROT</name>
<protein>
    <submittedName>
        <fullName evidence="3">ATP-dependent zinc protease</fullName>
    </submittedName>
</protein>
<keyword evidence="4" id="KW-1185">Reference proteome</keyword>